<feature type="compositionally biased region" description="Basic and acidic residues" evidence="1">
    <location>
        <begin position="435"/>
        <end position="449"/>
    </location>
</feature>
<feature type="region of interest" description="Disordered" evidence="1">
    <location>
        <begin position="277"/>
        <end position="307"/>
    </location>
</feature>
<dbReference type="OrthoDB" id="2447631at2759"/>
<evidence type="ECO:0000313" key="3">
    <source>
        <dbReference type="Proteomes" id="UP001153678"/>
    </source>
</evidence>
<evidence type="ECO:0000313" key="2">
    <source>
        <dbReference type="EMBL" id="CAI2162890.1"/>
    </source>
</evidence>
<feature type="compositionally biased region" description="Polar residues" evidence="1">
    <location>
        <begin position="450"/>
        <end position="459"/>
    </location>
</feature>
<gene>
    <name evidence="2" type="ORF">FWILDA_LOCUS789</name>
</gene>
<organism evidence="2 3">
    <name type="scientific">Funneliformis geosporum</name>
    <dbReference type="NCBI Taxonomy" id="1117311"/>
    <lineage>
        <taxon>Eukaryota</taxon>
        <taxon>Fungi</taxon>
        <taxon>Fungi incertae sedis</taxon>
        <taxon>Mucoromycota</taxon>
        <taxon>Glomeromycotina</taxon>
        <taxon>Glomeromycetes</taxon>
        <taxon>Glomerales</taxon>
        <taxon>Glomeraceae</taxon>
        <taxon>Funneliformis</taxon>
    </lineage>
</organism>
<feature type="region of interest" description="Disordered" evidence="1">
    <location>
        <begin position="435"/>
        <end position="459"/>
    </location>
</feature>
<dbReference type="Proteomes" id="UP001153678">
    <property type="component" value="Unassembled WGS sequence"/>
</dbReference>
<dbReference type="EMBL" id="CAMKVN010000059">
    <property type="protein sequence ID" value="CAI2162890.1"/>
    <property type="molecule type" value="Genomic_DNA"/>
</dbReference>
<comment type="caution">
    <text evidence="2">The sequence shown here is derived from an EMBL/GenBank/DDBJ whole genome shotgun (WGS) entry which is preliminary data.</text>
</comment>
<sequence length="459" mass="50341">ITAANLTAAQARTLYSPRKKVFDGTGATAGDNTIMDAWFNLTDAGTGGITAANLTAAQARTLYNDGNRQPQVEVGGFKVVGFSEINALGNKAAINFAFVASFKAAVPGASLSDIIPYGGKNLTGAQAAALYNETPRIPASIVKDNGTIDFTGVDGTSKNYDLKTSAGIAAYQAAKKAKDEADAAERERQRKETLKTAKSTAISTLQDLLDDTSNNQTKITNEEVKTHTRENKVKEAIAVIRKAKQIPPFVAAEARQKAIEAVKKNEFDNLNDQTAITNKQTELTGKIDTEKTKEPKQPEQKPSLTEEESMEMFQTIFKEDDATQIVSFITENVKGGQEKTFAKYLEEKLGQKPTGNNEIEKVNNFLTSEKAEKVIKVIFSFKVENDASFRNQTETEMNNWKEMDGKVEKVLDETVYQKKDGKFTPEAMARFLYEEKTGTPHQFAKKEQTTGDAPTETSH</sequence>
<reference evidence="2" key="1">
    <citation type="submission" date="2022-08" db="EMBL/GenBank/DDBJ databases">
        <authorList>
            <person name="Kallberg Y."/>
            <person name="Tangrot J."/>
            <person name="Rosling A."/>
        </authorList>
    </citation>
    <scope>NUCLEOTIDE SEQUENCE</scope>
    <source>
        <strain evidence="2">Wild A</strain>
    </source>
</reference>
<protein>
    <submittedName>
        <fullName evidence="2">16632_t:CDS:1</fullName>
    </submittedName>
</protein>
<keyword evidence="3" id="KW-1185">Reference proteome</keyword>
<proteinExistence type="predicted"/>
<accession>A0A9W4SBL1</accession>
<feature type="compositionally biased region" description="Basic and acidic residues" evidence="1">
    <location>
        <begin position="285"/>
        <end position="299"/>
    </location>
</feature>
<name>A0A9W4SBL1_9GLOM</name>
<feature type="non-terminal residue" evidence="2">
    <location>
        <position position="1"/>
    </location>
</feature>
<dbReference type="AlphaFoldDB" id="A0A9W4SBL1"/>
<evidence type="ECO:0000256" key="1">
    <source>
        <dbReference type="SAM" id="MobiDB-lite"/>
    </source>
</evidence>